<evidence type="ECO:0000313" key="3">
    <source>
        <dbReference type="Proteomes" id="UP000013167"/>
    </source>
</evidence>
<dbReference type="Proteomes" id="UP000013167">
    <property type="component" value="Unassembled WGS sequence"/>
</dbReference>
<comment type="caution">
    <text evidence="2">The sequence shown here is derived from an EMBL/GenBank/DDBJ whole genome shotgun (WGS) entry which is preliminary data.</text>
</comment>
<dbReference type="HOGENOM" id="CLU_176213_1_1_11"/>
<evidence type="ECO:0000313" key="2">
    <source>
        <dbReference type="EMBL" id="CCH70887.1"/>
    </source>
</evidence>
<dbReference type="OrthoDB" id="3177419at2"/>
<feature type="transmembrane region" description="Helical" evidence="1">
    <location>
        <begin position="12"/>
        <end position="32"/>
    </location>
</feature>
<protein>
    <submittedName>
        <fullName evidence="2">Uncharacterized protein</fullName>
    </submittedName>
</protein>
<proteinExistence type="predicted"/>
<gene>
    <name evidence="2" type="ORF">BN10_690021</name>
</gene>
<reference evidence="2 3" key="1">
    <citation type="journal article" date="2013" name="ISME J.">
        <title>A metabolic model for members of the genus Tetrasphaera involved in enhanced biological phosphorus removal.</title>
        <authorList>
            <person name="Kristiansen R."/>
            <person name="Nguyen H.T.T."/>
            <person name="Saunders A.M."/>
            <person name="Nielsen J.L."/>
            <person name="Wimmer R."/>
            <person name="Le V.Q."/>
            <person name="McIlroy S.J."/>
            <person name="Petrovski S."/>
            <person name="Seviour R.J."/>
            <person name="Calteau A."/>
            <person name="Nielsen K.L."/>
            <person name="Nielsen P.H."/>
        </authorList>
    </citation>
    <scope>NUCLEOTIDE SEQUENCE [LARGE SCALE GENOMIC DNA]</scope>
    <source>
        <strain evidence="2 3">Lp2</strain>
    </source>
</reference>
<keyword evidence="3" id="KW-1185">Reference proteome</keyword>
<keyword evidence="1" id="KW-0472">Membrane</keyword>
<organism evidence="2 3">
    <name type="scientific">Phycicoccus elongatus Lp2</name>
    <dbReference type="NCBI Taxonomy" id="1193181"/>
    <lineage>
        <taxon>Bacteria</taxon>
        <taxon>Bacillati</taxon>
        <taxon>Actinomycetota</taxon>
        <taxon>Actinomycetes</taxon>
        <taxon>Micrococcales</taxon>
        <taxon>Intrasporangiaceae</taxon>
        <taxon>Phycicoccus</taxon>
    </lineage>
</organism>
<keyword evidence="1" id="KW-0812">Transmembrane</keyword>
<dbReference type="AlphaFoldDB" id="N0E1X0"/>
<accession>N0E1X0</accession>
<dbReference type="EMBL" id="CAIZ01000140">
    <property type="protein sequence ID" value="CCH70887.1"/>
    <property type="molecule type" value="Genomic_DNA"/>
</dbReference>
<evidence type="ECO:0000256" key="1">
    <source>
        <dbReference type="SAM" id="Phobius"/>
    </source>
</evidence>
<sequence>MNTISLALKGASNVLFAGLVFGVGLPVIYALAMRALTIGASVDTNPDGTPRLHPTASSKAITALLLAVIVGGVALGITIIVASGLGKVVTFDHVIPMLVDKKK</sequence>
<name>N0E1X0_9MICO</name>
<dbReference type="eggNOG" id="ENOG5032YX4">
    <property type="taxonomic scope" value="Bacteria"/>
</dbReference>
<dbReference type="STRING" id="1193181.BN10_690021"/>
<dbReference type="RefSeq" id="WP_010850730.1">
    <property type="nucleotide sequence ID" value="NZ_HF570956.1"/>
</dbReference>
<keyword evidence="1" id="KW-1133">Transmembrane helix</keyword>
<feature type="transmembrane region" description="Helical" evidence="1">
    <location>
        <begin position="60"/>
        <end position="82"/>
    </location>
</feature>